<accession>A0AAV7UVJ7</accession>
<comment type="caution">
    <text evidence="2">The sequence shown here is derived from an EMBL/GenBank/DDBJ whole genome shotgun (WGS) entry which is preliminary data.</text>
</comment>
<reference evidence="2" key="1">
    <citation type="journal article" date="2022" name="bioRxiv">
        <title>Sequencing and chromosome-scale assembly of the giantPleurodeles waltlgenome.</title>
        <authorList>
            <person name="Brown T."/>
            <person name="Elewa A."/>
            <person name="Iarovenko S."/>
            <person name="Subramanian E."/>
            <person name="Araus A.J."/>
            <person name="Petzold A."/>
            <person name="Susuki M."/>
            <person name="Suzuki K.-i.T."/>
            <person name="Hayashi T."/>
            <person name="Toyoda A."/>
            <person name="Oliveira C."/>
            <person name="Osipova E."/>
            <person name="Leigh N.D."/>
            <person name="Simon A."/>
            <person name="Yun M.H."/>
        </authorList>
    </citation>
    <scope>NUCLEOTIDE SEQUENCE</scope>
    <source>
        <strain evidence="2">20211129_DDA</strain>
        <tissue evidence="2">Liver</tissue>
    </source>
</reference>
<dbReference type="EMBL" id="JANPWB010000004">
    <property type="protein sequence ID" value="KAJ1192928.1"/>
    <property type="molecule type" value="Genomic_DNA"/>
</dbReference>
<evidence type="ECO:0000313" key="2">
    <source>
        <dbReference type="EMBL" id="KAJ1192928.1"/>
    </source>
</evidence>
<gene>
    <name evidence="2" type="ORF">NDU88_002234</name>
</gene>
<dbReference type="Proteomes" id="UP001066276">
    <property type="component" value="Chromosome 2_2"/>
</dbReference>
<protein>
    <submittedName>
        <fullName evidence="2">Uncharacterized protein</fullName>
    </submittedName>
</protein>
<keyword evidence="3" id="KW-1185">Reference proteome</keyword>
<name>A0AAV7UVJ7_PLEWA</name>
<evidence type="ECO:0000256" key="1">
    <source>
        <dbReference type="SAM" id="SignalP"/>
    </source>
</evidence>
<dbReference type="AlphaFoldDB" id="A0AAV7UVJ7"/>
<proteinExistence type="predicted"/>
<evidence type="ECO:0000313" key="3">
    <source>
        <dbReference type="Proteomes" id="UP001066276"/>
    </source>
</evidence>
<feature type="signal peptide" evidence="1">
    <location>
        <begin position="1"/>
        <end position="17"/>
    </location>
</feature>
<organism evidence="2 3">
    <name type="scientific">Pleurodeles waltl</name>
    <name type="common">Iberian ribbed newt</name>
    <dbReference type="NCBI Taxonomy" id="8319"/>
    <lineage>
        <taxon>Eukaryota</taxon>
        <taxon>Metazoa</taxon>
        <taxon>Chordata</taxon>
        <taxon>Craniata</taxon>
        <taxon>Vertebrata</taxon>
        <taxon>Euteleostomi</taxon>
        <taxon>Amphibia</taxon>
        <taxon>Batrachia</taxon>
        <taxon>Caudata</taxon>
        <taxon>Salamandroidea</taxon>
        <taxon>Salamandridae</taxon>
        <taxon>Pleurodelinae</taxon>
        <taxon>Pleurodeles</taxon>
    </lineage>
</organism>
<keyword evidence="1" id="KW-0732">Signal</keyword>
<feature type="chain" id="PRO_5043597044" evidence="1">
    <location>
        <begin position="18"/>
        <end position="115"/>
    </location>
</feature>
<sequence length="115" mass="13266">MPFLKGLLVYAIQFLQAGPRCPRTDSATVISFQEHSNAQYILILDFHEMPKEMIEKCLDLATQDLLLHSSKQLFDNLKQVVRPRKTEQRAMHANKSIKTLLTFVSFGNWDKNCIT</sequence>